<keyword evidence="3" id="KW-1185">Reference proteome</keyword>
<dbReference type="EMBL" id="BEZZ01006049">
    <property type="protein sequence ID" value="GCC18753.1"/>
    <property type="molecule type" value="Genomic_DNA"/>
</dbReference>
<dbReference type="AlphaFoldDB" id="A0A401RKS6"/>
<accession>A0A401RKS6</accession>
<evidence type="ECO:0000313" key="2">
    <source>
        <dbReference type="EMBL" id="GCC18753.1"/>
    </source>
</evidence>
<sequence>MLIVAEGAAPIAVAPGVHVDHEGTLGSQGHHVIAFPRYAYPWHKADMSALAGTLGGTGTQREAREKAMKDQTAQF</sequence>
<evidence type="ECO:0000313" key="3">
    <source>
        <dbReference type="Proteomes" id="UP000287033"/>
    </source>
</evidence>
<name>A0A401RKS6_CHIPU</name>
<comment type="caution">
    <text evidence="2">The sequence shown here is derived from an EMBL/GenBank/DDBJ whole genome shotgun (WGS) entry which is preliminary data.</text>
</comment>
<dbReference type="Proteomes" id="UP000287033">
    <property type="component" value="Unassembled WGS sequence"/>
</dbReference>
<evidence type="ECO:0000256" key="1">
    <source>
        <dbReference type="SAM" id="MobiDB-lite"/>
    </source>
</evidence>
<protein>
    <submittedName>
        <fullName evidence="2">Uncharacterized protein</fullName>
    </submittedName>
</protein>
<gene>
    <name evidence="2" type="ORF">chiPu_0022131</name>
</gene>
<feature type="region of interest" description="Disordered" evidence="1">
    <location>
        <begin position="53"/>
        <end position="75"/>
    </location>
</feature>
<proteinExistence type="predicted"/>
<organism evidence="2 3">
    <name type="scientific">Chiloscyllium punctatum</name>
    <name type="common">Brownbanded bambooshark</name>
    <name type="synonym">Hemiscyllium punctatum</name>
    <dbReference type="NCBI Taxonomy" id="137246"/>
    <lineage>
        <taxon>Eukaryota</taxon>
        <taxon>Metazoa</taxon>
        <taxon>Chordata</taxon>
        <taxon>Craniata</taxon>
        <taxon>Vertebrata</taxon>
        <taxon>Chondrichthyes</taxon>
        <taxon>Elasmobranchii</taxon>
        <taxon>Galeomorphii</taxon>
        <taxon>Galeoidea</taxon>
        <taxon>Orectolobiformes</taxon>
        <taxon>Hemiscylliidae</taxon>
        <taxon>Chiloscyllium</taxon>
    </lineage>
</organism>
<reference evidence="2 3" key="1">
    <citation type="journal article" date="2018" name="Nat. Ecol. Evol.">
        <title>Shark genomes provide insights into elasmobranch evolution and the origin of vertebrates.</title>
        <authorList>
            <person name="Hara Y"/>
            <person name="Yamaguchi K"/>
            <person name="Onimaru K"/>
            <person name="Kadota M"/>
            <person name="Koyanagi M"/>
            <person name="Keeley SD"/>
            <person name="Tatsumi K"/>
            <person name="Tanaka K"/>
            <person name="Motone F"/>
            <person name="Kageyama Y"/>
            <person name="Nozu R"/>
            <person name="Adachi N"/>
            <person name="Nishimura O"/>
            <person name="Nakagawa R"/>
            <person name="Tanegashima C"/>
            <person name="Kiyatake I"/>
            <person name="Matsumoto R"/>
            <person name="Murakumo K"/>
            <person name="Nishida K"/>
            <person name="Terakita A"/>
            <person name="Kuratani S"/>
            <person name="Sato K"/>
            <person name="Hyodo S Kuraku.S."/>
        </authorList>
    </citation>
    <scope>NUCLEOTIDE SEQUENCE [LARGE SCALE GENOMIC DNA]</scope>
</reference>